<sequence>MYTHTYIYIPHMHPHIYPSTYIYPIYTALYTPPHMAGLLGGFRPFVLSCSSPRLGVTEEKVREIERVMYHDWRLIPKHEEEEFKRFTPVPETSVRYVPYPPLLRAMIFAQRQKEGGDTGEEPMIDLQRNRHFPKDYFKNLDLKRRAEGTPV</sequence>
<reference evidence="1" key="4">
    <citation type="submission" date="2025-08" db="UniProtKB">
        <authorList>
            <consortium name="Ensembl"/>
        </authorList>
    </citation>
    <scope>IDENTIFICATION</scope>
</reference>
<keyword evidence="2" id="KW-1185">Reference proteome</keyword>
<reference evidence="1" key="5">
    <citation type="submission" date="2025-09" db="UniProtKB">
        <authorList>
            <consortium name="Ensembl"/>
        </authorList>
    </citation>
    <scope>IDENTIFICATION</scope>
</reference>
<dbReference type="PANTHER" id="PTHR28589:SF1">
    <property type="entry name" value="SMALL RIBOSOMAL SUBUNIT PROTEIN MS34"/>
    <property type="match status" value="1"/>
</dbReference>
<reference evidence="2" key="1">
    <citation type="journal article" date="2006" name="Science">
        <title>Ancient noncoding elements conserved in the human genome.</title>
        <authorList>
            <person name="Venkatesh B."/>
            <person name="Kirkness E.F."/>
            <person name="Loh Y.H."/>
            <person name="Halpern A.L."/>
            <person name="Lee A.P."/>
            <person name="Johnson J."/>
            <person name="Dandona N."/>
            <person name="Viswanathan L.D."/>
            <person name="Tay A."/>
            <person name="Venter J.C."/>
            <person name="Strausberg R.L."/>
            <person name="Brenner S."/>
        </authorList>
    </citation>
    <scope>NUCLEOTIDE SEQUENCE [LARGE SCALE GENOMIC DNA]</scope>
</reference>
<dbReference type="STRING" id="7868.ENSCMIP00000024030"/>
<dbReference type="GO" id="GO:0003735">
    <property type="term" value="F:structural constituent of ribosome"/>
    <property type="evidence" value="ECO:0007669"/>
    <property type="project" value="InterPro"/>
</dbReference>
<dbReference type="InParanoid" id="A0A4W3ITN5"/>
<dbReference type="PANTHER" id="PTHR28589">
    <property type="entry name" value="28S RIBOSOMAL PROTEIN S34, MITOCHONDRIAL"/>
    <property type="match status" value="1"/>
</dbReference>
<organism evidence="1 2">
    <name type="scientific">Callorhinchus milii</name>
    <name type="common">Ghost shark</name>
    <dbReference type="NCBI Taxonomy" id="7868"/>
    <lineage>
        <taxon>Eukaryota</taxon>
        <taxon>Metazoa</taxon>
        <taxon>Chordata</taxon>
        <taxon>Craniata</taxon>
        <taxon>Vertebrata</taxon>
        <taxon>Chondrichthyes</taxon>
        <taxon>Holocephali</taxon>
        <taxon>Chimaeriformes</taxon>
        <taxon>Callorhinchidae</taxon>
        <taxon>Callorhinchus</taxon>
    </lineage>
</organism>
<evidence type="ECO:0000313" key="2">
    <source>
        <dbReference type="Proteomes" id="UP000314986"/>
    </source>
</evidence>
<dbReference type="GO" id="GO:0005739">
    <property type="term" value="C:mitochondrion"/>
    <property type="evidence" value="ECO:0007669"/>
    <property type="project" value="InterPro"/>
</dbReference>
<accession>A0A4W3ITN5</accession>
<dbReference type="Ensembl" id="ENSCMIT00000024433.1">
    <property type="protein sequence ID" value="ENSCMIP00000024030.1"/>
    <property type="gene ID" value="ENSCMIG00000010681.1"/>
</dbReference>
<dbReference type="GeneTree" id="ENSGT01040000243013"/>
<reference evidence="2" key="2">
    <citation type="journal article" date="2007" name="PLoS Biol.">
        <title>Survey sequencing and comparative analysis of the elephant shark (Callorhinchus milii) genome.</title>
        <authorList>
            <person name="Venkatesh B."/>
            <person name="Kirkness E.F."/>
            <person name="Loh Y.H."/>
            <person name="Halpern A.L."/>
            <person name="Lee A.P."/>
            <person name="Johnson J."/>
            <person name="Dandona N."/>
            <person name="Viswanathan L.D."/>
            <person name="Tay A."/>
            <person name="Venter J.C."/>
            <person name="Strausberg R.L."/>
            <person name="Brenner S."/>
        </authorList>
    </citation>
    <scope>NUCLEOTIDE SEQUENCE [LARGE SCALE GENOMIC DNA]</scope>
</reference>
<dbReference type="AlphaFoldDB" id="A0A4W3ITN5"/>
<protein>
    <submittedName>
        <fullName evidence="1">Uncharacterized protein</fullName>
    </submittedName>
</protein>
<reference evidence="2" key="3">
    <citation type="journal article" date="2014" name="Nature">
        <title>Elephant shark genome provides unique insights into gnathostome evolution.</title>
        <authorList>
            <consortium name="International Elephant Shark Genome Sequencing Consortium"/>
            <person name="Venkatesh B."/>
            <person name="Lee A.P."/>
            <person name="Ravi V."/>
            <person name="Maurya A.K."/>
            <person name="Lian M.M."/>
            <person name="Swann J.B."/>
            <person name="Ohta Y."/>
            <person name="Flajnik M.F."/>
            <person name="Sutoh Y."/>
            <person name="Kasahara M."/>
            <person name="Hoon S."/>
            <person name="Gangu V."/>
            <person name="Roy S.W."/>
            <person name="Irimia M."/>
            <person name="Korzh V."/>
            <person name="Kondrychyn I."/>
            <person name="Lim Z.W."/>
            <person name="Tay B.H."/>
            <person name="Tohari S."/>
            <person name="Kong K.W."/>
            <person name="Ho S."/>
            <person name="Lorente-Galdos B."/>
            <person name="Quilez J."/>
            <person name="Marques-Bonet T."/>
            <person name="Raney B.J."/>
            <person name="Ingham P.W."/>
            <person name="Tay A."/>
            <person name="Hillier L.W."/>
            <person name="Minx P."/>
            <person name="Boehm T."/>
            <person name="Wilson R.K."/>
            <person name="Brenner S."/>
            <person name="Warren W.C."/>
        </authorList>
    </citation>
    <scope>NUCLEOTIDE SEQUENCE [LARGE SCALE GENOMIC DNA]</scope>
</reference>
<name>A0A4W3ITN5_CALMI</name>
<dbReference type="InterPro" id="IPR032053">
    <property type="entry name" value="Ribosomal_mS34"/>
</dbReference>
<proteinExistence type="predicted"/>
<dbReference type="Pfam" id="PF16053">
    <property type="entry name" value="MRP-S34"/>
    <property type="match status" value="1"/>
</dbReference>
<evidence type="ECO:0000313" key="1">
    <source>
        <dbReference type="Ensembl" id="ENSCMIP00000024030.1"/>
    </source>
</evidence>
<dbReference type="Proteomes" id="UP000314986">
    <property type="component" value="Unassembled WGS sequence"/>
</dbReference>
<dbReference type="OMA" id="MILAQWE"/>